<feature type="region of interest" description="Disordered" evidence="1">
    <location>
        <begin position="704"/>
        <end position="724"/>
    </location>
</feature>
<dbReference type="Proteomes" id="UP000568158">
    <property type="component" value="Unassembled WGS sequence"/>
</dbReference>
<feature type="compositionally biased region" description="Pro residues" evidence="1">
    <location>
        <begin position="367"/>
        <end position="383"/>
    </location>
</feature>
<accession>A0A8H6BAA2</accession>
<reference evidence="2 3" key="1">
    <citation type="journal article" date="2020" name="Appl. Microbiol. Biotechnol.">
        <title>Targeted gene deletion in Brettanomyces bruxellensis with an expression-free CRISPR-Cas9 system.</title>
        <authorList>
            <person name="Varela C."/>
            <person name="Bartel C."/>
            <person name="Onetto C."/>
            <person name="Borneman A."/>
        </authorList>
    </citation>
    <scope>NUCLEOTIDE SEQUENCE [LARGE SCALE GENOMIC DNA]</scope>
    <source>
        <strain evidence="2 3">AWRI1613</strain>
    </source>
</reference>
<proteinExistence type="predicted"/>
<gene>
    <name evidence="2" type="ORF">HII12_004514</name>
</gene>
<evidence type="ECO:0000313" key="2">
    <source>
        <dbReference type="EMBL" id="KAF6007624.1"/>
    </source>
</evidence>
<feature type="compositionally biased region" description="Basic and acidic residues" evidence="1">
    <location>
        <begin position="294"/>
        <end position="303"/>
    </location>
</feature>
<evidence type="ECO:0000256" key="1">
    <source>
        <dbReference type="SAM" id="MobiDB-lite"/>
    </source>
</evidence>
<protein>
    <submittedName>
        <fullName evidence="2">Uncharacterized protein</fullName>
    </submittedName>
</protein>
<dbReference type="EMBL" id="JABCYN010000041">
    <property type="protein sequence ID" value="KAF6007624.1"/>
    <property type="molecule type" value="Genomic_DNA"/>
</dbReference>
<feature type="region of interest" description="Disordered" evidence="1">
    <location>
        <begin position="265"/>
        <end position="409"/>
    </location>
</feature>
<evidence type="ECO:0000313" key="3">
    <source>
        <dbReference type="Proteomes" id="UP000568158"/>
    </source>
</evidence>
<name>A0A8H6BAA2_DEKBR</name>
<sequence>MSPKFEALLNYFNSLSVAESSAPETDKPLQTTNLMKQVFNWTIFSNPCGKTGASSTGNAPPIEDLAEELSDIESIKSNKAILRFNPKRFHDHEFKPYIFHQFTVAKPKSVGSEGPVPLSPKDLRDNSSVTIVTPAIIYAVKVMVGIKVRTDESRASINWKKEMLQVFSVCSSKQFAREFLESLNEEPDVLDKFERVLPEPQQKLTDQPADQQQEDANTEQLYDNFLYSPNMNADIDTASEMECHYYNYEVPLEPESKIEELALTNSEPEMEPKPETETEMEAEVEQGLAPEQGLEQKEQKEQEEQQQLPIDPAPALEPEQEQRDSLLDENTPIQSMLTYEDEYGIPEKTSPVNNKSESETLVSQVPAPAPAPEPVPEPVPSPDALPDTAPDSDPAPAPPPFPCTDKPWYPQQNEDIYTEMFGANESEAIKKERGRRLGIHLEYVLEMKYRIADSINYTGDIDEMDPTPFPALRHAITSLTIDTLRQISPPPNYIVPYLRRPIREIGPKDFNELFYSFEPPATEVVCQKPEVLQETEVYQQSEVCQQQEQQSRIDIDEREEIIQAQQQEIFQKGVQKGRFIRALFKEHTSSKNPFRRLKAKYKKLIEDFKGLSLEEDRSDDYRAYSSEMQELFDQTGINMFIDESLIDAEVEKRWNAKHKHWYEKKASHLKEKAIRKHKERKLAKEKRQQDKKWKKLMEKVNKHNIEMRKRREREDALEGPPRVW</sequence>
<dbReference type="AlphaFoldDB" id="A0A8H6BAA2"/>
<organism evidence="2 3">
    <name type="scientific">Dekkera bruxellensis</name>
    <name type="common">Brettanomyces custersii</name>
    <dbReference type="NCBI Taxonomy" id="5007"/>
    <lineage>
        <taxon>Eukaryota</taxon>
        <taxon>Fungi</taxon>
        <taxon>Dikarya</taxon>
        <taxon>Ascomycota</taxon>
        <taxon>Saccharomycotina</taxon>
        <taxon>Pichiomycetes</taxon>
        <taxon>Pichiales</taxon>
        <taxon>Pichiaceae</taxon>
        <taxon>Brettanomyces</taxon>
    </lineage>
</organism>
<feature type="compositionally biased region" description="Pro residues" evidence="1">
    <location>
        <begin position="393"/>
        <end position="402"/>
    </location>
</feature>
<feature type="compositionally biased region" description="Basic and acidic residues" evidence="1">
    <location>
        <begin position="704"/>
        <end position="716"/>
    </location>
</feature>
<comment type="caution">
    <text evidence="2">The sequence shown here is derived from an EMBL/GenBank/DDBJ whole genome shotgun (WGS) entry which is preliminary data.</text>
</comment>